<name>A0A9Q9EN34_9PEZI</name>
<evidence type="ECO:0000313" key="1">
    <source>
        <dbReference type="EMBL" id="USW56670.1"/>
    </source>
</evidence>
<sequence>MAVTVQITPQQAPCMARLSEAGQAKHEGKELAKATIAAKEAQFRAEICQ</sequence>
<reference evidence="1" key="1">
    <citation type="submission" date="2022-06" db="EMBL/GenBank/DDBJ databases">
        <title>Complete genome sequences of two strains of the flax pathogen Septoria linicola.</title>
        <authorList>
            <person name="Lapalu N."/>
            <person name="Simon A."/>
            <person name="Demenou B."/>
            <person name="Paumier D."/>
            <person name="Guillot M.-P."/>
            <person name="Gout L."/>
            <person name="Valade R."/>
        </authorList>
    </citation>
    <scope>NUCLEOTIDE SEQUENCE</scope>
    <source>
        <strain evidence="1">SE15195</strain>
    </source>
</reference>
<keyword evidence="2" id="KW-1185">Reference proteome</keyword>
<gene>
    <name evidence="1" type="ORF">Slin15195_G099890</name>
</gene>
<dbReference type="AlphaFoldDB" id="A0A9Q9EN34"/>
<evidence type="ECO:0000313" key="2">
    <source>
        <dbReference type="Proteomes" id="UP001056384"/>
    </source>
</evidence>
<organism evidence="1 2">
    <name type="scientific">Septoria linicola</name>
    <dbReference type="NCBI Taxonomy" id="215465"/>
    <lineage>
        <taxon>Eukaryota</taxon>
        <taxon>Fungi</taxon>
        <taxon>Dikarya</taxon>
        <taxon>Ascomycota</taxon>
        <taxon>Pezizomycotina</taxon>
        <taxon>Dothideomycetes</taxon>
        <taxon>Dothideomycetidae</taxon>
        <taxon>Mycosphaerellales</taxon>
        <taxon>Mycosphaerellaceae</taxon>
        <taxon>Septoria</taxon>
    </lineage>
</organism>
<proteinExistence type="predicted"/>
<dbReference type="Proteomes" id="UP001056384">
    <property type="component" value="Chromosome 8"/>
</dbReference>
<accession>A0A9Q9EN34</accession>
<dbReference type="EMBL" id="CP099425">
    <property type="protein sequence ID" value="USW56670.1"/>
    <property type="molecule type" value="Genomic_DNA"/>
</dbReference>
<protein>
    <submittedName>
        <fullName evidence="1">Uncharacterized protein</fullName>
    </submittedName>
</protein>